<dbReference type="InterPro" id="IPR000182">
    <property type="entry name" value="GNAT_dom"/>
</dbReference>
<dbReference type="PROSITE" id="PS51186">
    <property type="entry name" value="GNAT"/>
    <property type="match status" value="1"/>
</dbReference>
<dbReference type="STRING" id="445710.ATSB10_13370"/>
<dbReference type="PANTHER" id="PTHR43877:SF2">
    <property type="entry name" value="AMINOALKYLPHOSPHONATE N-ACETYLTRANSFERASE-RELATED"/>
    <property type="match status" value="1"/>
</dbReference>
<keyword evidence="1" id="KW-0808">Transferase</keyword>
<dbReference type="InterPro" id="IPR016181">
    <property type="entry name" value="Acyl_CoA_acyltransferase"/>
</dbReference>
<dbReference type="InterPro" id="IPR000835">
    <property type="entry name" value="HTH_MarR-typ"/>
</dbReference>
<dbReference type="GO" id="GO:0016747">
    <property type="term" value="F:acyltransferase activity, transferring groups other than amino-acyl groups"/>
    <property type="evidence" value="ECO:0007669"/>
    <property type="project" value="InterPro"/>
</dbReference>
<evidence type="ECO:0000313" key="5">
    <source>
        <dbReference type="EMBL" id="AND68791.1"/>
    </source>
</evidence>
<dbReference type="PROSITE" id="PS50995">
    <property type="entry name" value="HTH_MARR_2"/>
    <property type="match status" value="1"/>
</dbReference>
<dbReference type="OrthoDB" id="273614at2"/>
<name>A0A160MZE1_9GAMM</name>
<organism evidence="5 6">
    <name type="scientific">Dyella thiooxydans</name>
    <dbReference type="NCBI Taxonomy" id="445710"/>
    <lineage>
        <taxon>Bacteria</taxon>
        <taxon>Pseudomonadati</taxon>
        <taxon>Pseudomonadota</taxon>
        <taxon>Gammaproteobacteria</taxon>
        <taxon>Lysobacterales</taxon>
        <taxon>Rhodanobacteraceae</taxon>
        <taxon>Dyella</taxon>
    </lineage>
</organism>
<evidence type="ECO:0000256" key="2">
    <source>
        <dbReference type="ARBA" id="ARBA00023315"/>
    </source>
</evidence>
<dbReference type="Pfam" id="PF00583">
    <property type="entry name" value="Acetyltransf_1"/>
    <property type="match status" value="1"/>
</dbReference>
<proteinExistence type="predicted"/>
<dbReference type="RefSeq" id="WP_063671426.1">
    <property type="nucleotide sequence ID" value="NZ_CP014841.1"/>
</dbReference>
<dbReference type="Gene3D" id="1.10.10.10">
    <property type="entry name" value="Winged helix-like DNA-binding domain superfamily/Winged helix DNA-binding domain"/>
    <property type="match status" value="1"/>
</dbReference>
<evidence type="ECO:0000256" key="1">
    <source>
        <dbReference type="ARBA" id="ARBA00022679"/>
    </source>
</evidence>
<dbReference type="SMART" id="SM00347">
    <property type="entry name" value="HTH_MARR"/>
    <property type="match status" value="1"/>
</dbReference>
<keyword evidence="2" id="KW-0012">Acyltransferase</keyword>
<dbReference type="InterPro" id="IPR036388">
    <property type="entry name" value="WH-like_DNA-bd_sf"/>
</dbReference>
<dbReference type="SUPFAM" id="SSF55729">
    <property type="entry name" value="Acyl-CoA N-acyltransferases (Nat)"/>
    <property type="match status" value="1"/>
</dbReference>
<evidence type="ECO:0000259" key="4">
    <source>
        <dbReference type="PROSITE" id="PS51186"/>
    </source>
</evidence>
<dbReference type="InterPro" id="IPR050832">
    <property type="entry name" value="Bact_Acetyltransf"/>
</dbReference>
<keyword evidence="6" id="KW-1185">Reference proteome</keyword>
<dbReference type="PANTHER" id="PTHR43877">
    <property type="entry name" value="AMINOALKYLPHOSPHONATE N-ACETYLTRANSFERASE-RELATED-RELATED"/>
    <property type="match status" value="1"/>
</dbReference>
<dbReference type="PATRIC" id="fig|445710.3.peg.1332"/>
<dbReference type="SUPFAM" id="SSF46785">
    <property type="entry name" value="Winged helix' DNA-binding domain"/>
    <property type="match status" value="1"/>
</dbReference>
<dbReference type="KEGG" id="dtx:ATSB10_13370"/>
<dbReference type="Pfam" id="PF12802">
    <property type="entry name" value="MarR_2"/>
    <property type="match status" value="1"/>
</dbReference>
<dbReference type="Gene3D" id="3.40.630.30">
    <property type="match status" value="1"/>
</dbReference>
<feature type="domain" description="HTH marR-type" evidence="3">
    <location>
        <begin position="1"/>
        <end position="136"/>
    </location>
</feature>
<dbReference type="Proteomes" id="UP000077255">
    <property type="component" value="Chromosome"/>
</dbReference>
<evidence type="ECO:0000313" key="6">
    <source>
        <dbReference type="Proteomes" id="UP000077255"/>
    </source>
</evidence>
<gene>
    <name evidence="5" type="ORF">ATSB10_13370</name>
</gene>
<dbReference type="EMBL" id="CP014841">
    <property type="protein sequence ID" value="AND68791.1"/>
    <property type="molecule type" value="Genomic_DNA"/>
</dbReference>
<dbReference type="AlphaFoldDB" id="A0A160MZE1"/>
<sequence>MDTRQIEQVRAFNRAVTRRIGALSDDYLGRGRPLGESRLLFEIGRDGADLRDLRTRLGLDSGYLSRLLRSLETQGLVASQRAPGDGRARRAVLTRKGLAEWRALDRQSQDVATSLLEPLGASQRSRLIAAMTEIERLMRASAVVIEPVDPGSAEALACFDAYFHELQQRFEGGFDPALTVSAAPAELVPPAGVLLLARLDGRAVGCGAMKVGSRGVGEIKRMWVDPTARGLGIAQRLLDAIEARAVAFGLTTLRLDTNRALTEARAMYLRNGYREIPAYNANPYAHHWFEKKRRKVDTTFGGATGATSAPGVL</sequence>
<dbReference type="GO" id="GO:0003700">
    <property type="term" value="F:DNA-binding transcription factor activity"/>
    <property type="evidence" value="ECO:0007669"/>
    <property type="project" value="InterPro"/>
</dbReference>
<reference evidence="5 6" key="1">
    <citation type="submission" date="2016-02" db="EMBL/GenBank/DDBJ databases">
        <title>Complete genome sequencing and analysis of ATSB10, Dyella thiooxydans isolated from rhizosphere soil of sunflower (Helianthus annuus L.).</title>
        <authorList>
            <person name="Lee Y."/>
            <person name="Hwangbo K."/>
            <person name="Chung H."/>
            <person name="Yoo J."/>
            <person name="Kim K.Y."/>
            <person name="Sa T.M."/>
            <person name="Um Y."/>
            <person name="Madhaiyan M."/>
        </authorList>
    </citation>
    <scope>NUCLEOTIDE SEQUENCE [LARGE SCALE GENOMIC DNA]</scope>
    <source>
        <strain evidence="5 6">ATSB10</strain>
    </source>
</reference>
<accession>A0A160MZE1</accession>
<dbReference type="CDD" id="cd04301">
    <property type="entry name" value="NAT_SF"/>
    <property type="match status" value="1"/>
</dbReference>
<protein>
    <submittedName>
        <fullName evidence="5">MarR family transcriptional regulator</fullName>
    </submittedName>
</protein>
<feature type="domain" description="N-acetyltransferase" evidence="4">
    <location>
        <begin position="143"/>
        <end position="295"/>
    </location>
</feature>
<dbReference type="InterPro" id="IPR036390">
    <property type="entry name" value="WH_DNA-bd_sf"/>
</dbReference>
<evidence type="ECO:0000259" key="3">
    <source>
        <dbReference type="PROSITE" id="PS50995"/>
    </source>
</evidence>